<dbReference type="OrthoDB" id="9803306at2"/>
<dbReference type="EC" id="2.7.7.9" evidence="2"/>
<dbReference type="EMBL" id="PVTJ01000002">
    <property type="protein sequence ID" value="PRY61151.1"/>
    <property type="molecule type" value="Genomic_DNA"/>
</dbReference>
<keyword evidence="8" id="KW-1185">Reference proteome</keyword>
<evidence type="ECO:0000256" key="1">
    <source>
        <dbReference type="ARBA" id="ARBA00006890"/>
    </source>
</evidence>
<evidence type="ECO:0000256" key="5">
    <source>
        <dbReference type="ARBA" id="ARBA00048128"/>
    </source>
</evidence>
<evidence type="ECO:0000259" key="6">
    <source>
        <dbReference type="Pfam" id="PF00483"/>
    </source>
</evidence>
<dbReference type="Pfam" id="PF00483">
    <property type="entry name" value="NTP_transferase"/>
    <property type="match status" value="1"/>
</dbReference>
<dbReference type="Proteomes" id="UP000238176">
    <property type="component" value="Unassembled WGS sequence"/>
</dbReference>
<dbReference type="GO" id="GO:0006011">
    <property type="term" value="P:UDP-alpha-D-glucose metabolic process"/>
    <property type="evidence" value="ECO:0007669"/>
    <property type="project" value="InterPro"/>
</dbReference>
<dbReference type="PANTHER" id="PTHR43197">
    <property type="entry name" value="UTP--GLUCOSE-1-PHOSPHATE URIDYLYLTRANSFERASE"/>
    <property type="match status" value="1"/>
</dbReference>
<dbReference type="CDD" id="cd02541">
    <property type="entry name" value="UGPase_prokaryotic"/>
    <property type="match status" value="1"/>
</dbReference>
<feature type="domain" description="Nucleotidyl transferase" evidence="6">
    <location>
        <begin position="10"/>
        <end position="273"/>
    </location>
</feature>
<evidence type="ECO:0000313" key="8">
    <source>
        <dbReference type="Proteomes" id="UP000238176"/>
    </source>
</evidence>
<comment type="similarity">
    <text evidence="1">Belongs to the UDPGP type 2 family.</text>
</comment>
<accession>A0A2T0UT91</accession>
<comment type="catalytic activity">
    <reaction evidence="5">
        <text>alpha-D-glucose 1-phosphate + UTP + H(+) = UDP-alpha-D-glucose + diphosphate</text>
        <dbReference type="Rhea" id="RHEA:19889"/>
        <dbReference type="ChEBI" id="CHEBI:15378"/>
        <dbReference type="ChEBI" id="CHEBI:33019"/>
        <dbReference type="ChEBI" id="CHEBI:46398"/>
        <dbReference type="ChEBI" id="CHEBI:58601"/>
        <dbReference type="ChEBI" id="CHEBI:58885"/>
        <dbReference type="EC" id="2.7.7.9"/>
    </reaction>
</comment>
<dbReference type="PANTHER" id="PTHR43197:SF1">
    <property type="entry name" value="UTP--GLUCOSE-1-PHOSPHATE URIDYLYLTRANSFERASE"/>
    <property type="match status" value="1"/>
</dbReference>
<proteinExistence type="inferred from homology"/>
<sequence>MPESAPRATKAVIPVAGNATRFLPVTKAVPKELLPIVDTPVLQYIVEEAAAAGLDDIAMVTARGKDAITDYFDVRPDLEEALAAKGKHDLIDAVKAPERIAEVHAIRQGRAKGLGHAVGRAAAHVGDEPFAVLLGDEFYDVDDKLLPRMIDLQSDTGGIVLALLEVPESEVSRYGVASVRTTDTPDIVEVTGMVEKPAREDAPSNLILIGRYVLPGAIFAELDRTEPGSGGEIQLTDAMDAMRANGTPVHAVILRGRRYDTGQPVEYLQTLVELASRRDDLPGFNAWLREFSATLD</sequence>
<evidence type="ECO:0000313" key="7">
    <source>
        <dbReference type="EMBL" id="PRY61151.1"/>
    </source>
</evidence>
<name>A0A2T0UT91_9ACTN</name>
<dbReference type="InterPro" id="IPR029044">
    <property type="entry name" value="Nucleotide-diphossugar_trans"/>
</dbReference>
<dbReference type="Gene3D" id="3.90.550.10">
    <property type="entry name" value="Spore Coat Polysaccharide Biosynthesis Protein SpsA, Chain A"/>
    <property type="match status" value="1"/>
</dbReference>
<dbReference type="GO" id="GO:0003983">
    <property type="term" value="F:UTP:glucose-1-phosphate uridylyltransferase activity"/>
    <property type="evidence" value="ECO:0007669"/>
    <property type="project" value="UniProtKB-EC"/>
</dbReference>
<reference evidence="7 8" key="1">
    <citation type="submission" date="2018-03" db="EMBL/GenBank/DDBJ databases">
        <title>Genomic Encyclopedia of Type Strains, Phase III (KMG-III): the genomes of soil and plant-associated and newly described type strains.</title>
        <authorList>
            <person name="Whitman W."/>
        </authorList>
    </citation>
    <scope>NUCLEOTIDE SEQUENCE [LARGE SCALE GENOMIC DNA]</scope>
    <source>
        <strain evidence="7 8">CGMCC 4.7067</strain>
    </source>
</reference>
<protein>
    <recommendedName>
        <fullName evidence="2">UTP--glucose-1-phosphate uridylyltransferase</fullName>
        <ecNumber evidence="2">2.7.7.9</ecNumber>
    </recommendedName>
</protein>
<evidence type="ECO:0000256" key="3">
    <source>
        <dbReference type="ARBA" id="ARBA00022679"/>
    </source>
</evidence>
<dbReference type="InterPro" id="IPR005835">
    <property type="entry name" value="NTP_transferase_dom"/>
</dbReference>
<evidence type="ECO:0000256" key="4">
    <source>
        <dbReference type="ARBA" id="ARBA00022695"/>
    </source>
</evidence>
<dbReference type="RefSeq" id="WP_106363294.1">
    <property type="nucleotide sequence ID" value="NZ_PVTJ01000002.1"/>
</dbReference>
<evidence type="ECO:0000256" key="2">
    <source>
        <dbReference type="ARBA" id="ARBA00012415"/>
    </source>
</evidence>
<dbReference type="SUPFAM" id="SSF53448">
    <property type="entry name" value="Nucleotide-diphospho-sugar transferases"/>
    <property type="match status" value="1"/>
</dbReference>
<dbReference type="AlphaFoldDB" id="A0A2T0UT91"/>
<organism evidence="7 8">
    <name type="scientific">Glycomyces artemisiae</name>
    <dbReference type="NCBI Taxonomy" id="1076443"/>
    <lineage>
        <taxon>Bacteria</taxon>
        <taxon>Bacillati</taxon>
        <taxon>Actinomycetota</taxon>
        <taxon>Actinomycetes</taxon>
        <taxon>Glycomycetales</taxon>
        <taxon>Glycomycetaceae</taxon>
        <taxon>Glycomyces</taxon>
    </lineage>
</organism>
<dbReference type="InterPro" id="IPR005771">
    <property type="entry name" value="GalU_uridylyltTrfase_bac/arc"/>
</dbReference>
<comment type="caution">
    <text evidence="7">The sequence shown here is derived from an EMBL/GenBank/DDBJ whole genome shotgun (WGS) entry which is preliminary data.</text>
</comment>
<gene>
    <name evidence="7" type="ORF">B0I28_102771</name>
</gene>
<keyword evidence="4" id="KW-0548">Nucleotidyltransferase</keyword>
<keyword evidence="3" id="KW-0808">Transferase</keyword>